<reference evidence="2 3" key="1">
    <citation type="journal article" date="2016" name="Nat. Commun.">
        <title>Thousands of microbial genomes shed light on interconnected biogeochemical processes in an aquifer system.</title>
        <authorList>
            <person name="Anantharaman K."/>
            <person name="Brown C.T."/>
            <person name="Hug L.A."/>
            <person name="Sharon I."/>
            <person name="Castelle C.J."/>
            <person name="Probst A.J."/>
            <person name="Thomas B.C."/>
            <person name="Singh A."/>
            <person name="Wilkins M.J."/>
            <person name="Karaoz U."/>
            <person name="Brodie E.L."/>
            <person name="Williams K.H."/>
            <person name="Hubbard S.S."/>
            <person name="Banfield J.F."/>
        </authorList>
    </citation>
    <scope>NUCLEOTIDE SEQUENCE [LARGE SCALE GENOMIC DNA]</scope>
</reference>
<feature type="transmembrane region" description="Helical" evidence="1">
    <location>
        <begin position="402"/>
        <end position="421"/>
    </location>
</feature>
<feature type="transmembrane region" description="Helical" evidence="1">
    <location>
        <begin position="151"/>
        <end position="168"/>
    </location>
</feature>
<name>A0A1F5GUV7_9BACT</name>
<feature type="transmembrane region" description="Helical" evidence="1">
    <location>
        <begin position="124"/>
        <end position="145"/>
    </location>
</feature>
<gene>
    <name evidence="2" type="ORF">A3A48_01120</name>
</gene>
<evidence type="ECO:0000313" key="2">
    <source>
        <dbReference type="EMBL" id="OGD95641.1"/>
    </source>
</evidence>
<dbReference type="InterPro" id="IPR018580">
    <property type="entry name" value="Uncharacterised_YfhO"/>
</dbReference>
<feature type="transmembrane region" description="Helical" evidence="1">
    <location>
        <begin position="693"/>
        <end position="712"/>
    </location>
</feature>
<sequence>MVKKILTYYWPFLVILIVIFAFFARLFIPPSIFVTPDFGRSDALHSNLTEKLILQKSLKSLNVPLWEDSIGQGYPIFAEGIMGFFYFPNLIIFGLLPFNFAIPTMYAFTFLTSSFSMYYLIKKLKLGILAATISGISFAFSASMILHVQHYNFIQSASLLPLLILWLLNFLEKKNATNAIICSIIFSQVILAGFVQIFAYITIIFFVFTIFLTYLREKQSLQKAVTSYIAIVLFSITLSAIQILPSYELTRLSTRNSGVDTKSLLEAFPLSPKNYFTFLNPFILGKTSDGSYNSTQWSKYGVYWENTSYIGLIPFVFYFIGLYFLFFKRKNHILLAVFAATIIAILLSLGKYSPLHIAYSFPPLNYFRVPARFILLVQFLTLITAAYGIKFFVDKIPKRKTPILKIILVLFMTVNLYFYWWNYNPIGKTKNWLMPPELANSIERGENWRLFSIDSKQWNSVFTTKGWRNQDENYYFFRNSLDQNLNLLYDISQFSHFETLPTRRYDLQNLILKNSITIKDEKINIAQKAKNILKQSNVRYLISPYKIASEGFSQIKSVNKDNFIFYLYELENPNSRASLYYDYKSVRTTGQYTSLLGEIDPVKTVLIEKVENLELENGMGLISTIRIENGYQSFKITTDKPAIFVVSNSPYPGWEAIIDSKKTTIYPANINSQAIIVPQGEHRVAFEYKPKSFIIGLITSSVSYIFALVWLARRKLKFLNRFINTFLPTHL</sequence>
<organism evidence="2 3">
    <name type="scientific">Candidatus Curtissbacteria bacterium RIFCSPLOWO2_01_FULL_37_9</name>
    <dbReference type="NCBI Taxonomy" id="1797724"/>
    <lineage>
        <taxon>Bacteria</taxon>
        <taxon>Candidatus Curtissiibacteriota</taxon>
    </lineage>
</organism>
<dbReference type="PANTHER" id="PTHR38454">
    <property type="entry name" value="INTEGRAL MEMBRANE PROTEIN-RELATED"/>
    <property type="match status" value="1"/>
</dbReference>
<feature type="transmembrane region" description="Helical" evidence="1">
    <location>
        <begin position="90"/>
        <end position="112"/>
    </location>
</feature>
<dbReference type="AlphaFoldDB" id="A0A1F5GUV7"/>
<protein>
    <recommendedName>
        <fullName evidence="4">Membrane protein 6-pyruvoyl-tetrahydropterin synthase-related domain-containing protein</fullName>
    </recommendedName>
</protein>
<feature type="transmembrane region" description="Helical" evidence="1">
    <location>
        <begin position="333"/>
        <end position="353"/>
    </location>
</feature>
<feature type="transmembrane region" description="Helical" evidence="1">
    <location>
        <begin position="373"/>
        <end position="393"/>
    </location>
</feature>
<evidence type="ECO:0000313" key="3">
    <source>
        <dbReference type="Proteomes" id="UP000178336"/>
    </source>
</evidence>
<feature type="transmembrane region" description="Helical" evidence="1">
    <location>
        <begin position="175"/>
        <end position="191"/>
    </location>
</feature>
<feature type="transmembrane region" description="Helical" evidence="1">
    <location>
        <begin position="7"/>
        <end position="28"/>
    </location>
</feature>
<feature type="transmembrane region" description="Helical" evidence="1">
    <location>
        <begin position="307"/>
        <end position="326"/>
    </location>
</feature>
<dbReference type="Pfam" id="PF09586">
    <property type="entry name" value="YfhO"/>
    <property type="match status" value="1"/>
</dbReference>
<evidence type="ECO:0000256" key="1">
    <source>
        <dbReference type="SAM" id="Phobius"/>
    </source>
</evidence>
<dbReference type="EMBL" id="MFBN01000014">
    <property type="protein sequence ID" value="OGD95641.1"/>
    <property type="molecule type" value="Genomic_DNA"/>
</dbReference>
<dbReference type="STRING" id="1797724.A3A48_01120"/>
<proteinExistence type="predicted"/>
<keyword evidence="1" id="KW-0472">Membrane</keyword>
<dbReference type="PANTHER" id="PTHR38454:SF1">
    <property type="entry name" value="INTEGRAL MEMBRANE PROTEIN"/>
    <property type="match status" value="1"/>
</dbReference>
<keyword evidence="1" id="KW-0812">Transmembrane</keyword>
<feature type="transmembrane region" description="Helical" evidence="1">
    <location>
        <begin position="197"/>
        <end position="215"/>
    </location>
</feature>
<keyword evidence="1" id="KW-1133">Transmembrane helix</keyword>
<comment type="caution">
    <text evidence="2">The sequence shown here is derived from an EMBL/GenBank/DDBJ whole genome shotgun (WGS) entry which is preliminary data.</text>
</comment>
<evidence type="ECO:0008006" key="4">
    <source>
        <dbReference type="Google" id="ProtNLM"/>
    </source>
</evidence>
<dbReference type="Proteomes" id="UP000178336">
    <property type="component" value="Unassembled WGS sequence"/>
</dbReference>
<accession>A0A1F5GUV7</accession>
<feature type="transmembrane region" description="Helical" evidence="1">
    <location>
        <begin position="227"/>
        <end position="247"/>
    </location>
</feature>